<dbReference type="InterPro" id="IPR009739">
    <property type="entry name" value="LprI-like_N"/>
</dbReference>
<proteinExistence type="predicted"/>
<dbReference type="RefSeq" id="WP_093030845.1">
    <property type="nucleotide sequence ID" value="NZ_FOAG01000001.1"/>
</dbReference>
<dbReference type="OrthoDB" id="7340239at2"/>
<evidence type="ECO:0000313" key="2">
    <source>
        <dbReference type="EMBL" id="SEK35369.1"/>
    </source>
</evidence>
<gene>
    <name evidence="2" type="ORF">SAMN05443999_101268</name>
</gene>
<sequence>MRSALALAVLATAAGAQELSVDAALVRACHAGAGLGETRPPCIGTAATACQALPGGDTTLGIAECLMAETAAWAELMQAAYDRQAEALGGRDRALVAQLANAQEAWGAYRDAECGLRYGYWIEGSIRTIMAAACHLEKTAARTKELRDLGAME</sequence>
<feature type="domain" description="Lysozyme inhibitor LprI-like N-terminal" evidence="1">
    <location>
        <begin position="55"/>
        <end position="146"/>
    </location>
</feature>
<dbReference type="AlphaFoldDB" id="A0A1H7GB50"/>
<dbReference type="Pfam" id="PF07007">
    <property type="entry name" value="LprI"/>
    <property type="match status" value="1"/>
</dbReference>
<dbReference type="EMBL" id="FOAG01000001">
    <property type="protein sequence ID" value="SEK35369.1"/>
    <property type="molecule type" value="Genomic_DNA"/>
</dbReference>
<organism evidence="2 3">
    <name type="scientific">Roseovarius azorensis</name>
    <dbReference type="NCBI Taxonomy" id="1287727"/>
    <lineage>
        <taxon>Bacteria</taxon>
        <taxon>Pseudomonadati</taxon>
        <taxon>Pseudomonadota</taxon>
        <taxon>Alphaproteobacteria</taxon>
        <taxon>Rhodobacterales</taxon>
        <taxon>Roseobacteraceae</taxon>
        <taxon>Roseovarius</taxon>
    </lineage>
</organism>
<evidence type="ECO:0000313" key="3">
    <source>
        <dbReference type="Proteomes" id="UP000199582"/>
    </source>
</evidence>
<keyword evidence="3" id="KW-1185">Reference proteome</keyword>
<dbReference type="STRING" id="1287727.SAMN05443999_101268"/>
<dbReference type="Gene3D" id="1.20.1270.180">
    <property type="match status" value="1"/>
</dbReference>
<accession>A0A1H7GB50</accession>
<protein>
    <submittedName>
        <fullName evidence="2">Uncharacterized conserved protein YecT, DUF1311 family</fullName>
    </submittedName>
</protein>
<evidence type="ECO:0000259" key="1">
    <source>
        <dbReference type="Pfam" id="PF07007"/>
    </source>
</evidence>
<dbReference type="Proteomes" id="UP000199582">
    <property type="component" value="Unassembled WGS sequence"/>
</dbReference>
<reference evidence="2 3" key="1">
    <citation type="submission" date="2016-10" db="EMBL/GenBank/DDBJ databases">
        <authorList>
            <person name="de Groot N.N."/>
        </authorList>
    </citation>
    <scope>NUCLEOTIDE SEQUENCE [LARGE SCALE GENOMIC DNA]</scope>
    <source>
        <strain evidence="2 3">DSM 100674</strain>
    </source>
</reference>
<name>A0A1H7GB50_9RHOB</name>